<dbReference type="PANTHER" id="PTHR14226">
    <property type="entry name" value="NEUROPATHY TARGET ESTERASE/SWISS CHEESE D.MELANOGASTER"/>
    <property type="match status" value="1"/>
</dbReference>
<dbReference type="Proteomes" id="UP000189941">
    <property type="component" value="Unassembled WGS sequence"/>
</dbReference>
<dbReference type="InterPro" id="IPR045943">
    <property type="entry name" value="DUF6363"/>
</dbReference>
<dbReference type="InterPro" id="IPR002641">
    <property type="entry name" value="PNPLA_dom"/>
</dbReference>
<dbReference type="RefSeq" id="WP_078755007.1">
    <property type="nucleotide sequence ID" value="NZ_FUWO01000001.1"/>
</dbReference>
<sequence length="281" mass="31802">MKVGLLLEGGAMRGIYTAGVLDVMMRQKIKVNGIVAVSAGALFGVNYPSHQIGRILRYNLKYLNHPQYMGLSNLLKTGNIVNKDFAYYEVPFRLDPFDQKAFYQSGVDFYATVTNLYSGKAEYIKITHPLNQMEVLRASSAMPLVSQIVELNGMPYLDGGIADSIPIKKILSMGYDKVIVVLTQPKGYRKETTSSRLYEMIYRGYPNFVATWKQRSRNYNQSLELVNNLEEEGKVFVIQPSKKMRIGRLEKNAQALTAMYQLGVNDATTKSESLKQYLFKN</sequence>
<dbReference type="SUPFAM" id="SSF52151">
    <property type="entry name" value="FabD/lysophospholipase-like"/>
    <property type="match status" value="1"/>
</dbReference>
<evidence type="ECO:0000256" key="1">
    <source>
        <dbReference type="ARBA" id="ARBA00022801"/>
    </source>
</evidence>
<dbReference type="PROSITE" id="PS51635">
    <property type="entry name" value="PNPLA"/>
    <property type="match status" value="1"/>
</dbReference>
<keyword evidence="7" id="KW-1185">Reference proteome</keyword>
<dbReference type="InterPro" id="IPR050301">
    <property type="entry name" value="NTE"/>
</dbReference>
<dbReference type="Gene3D" id="3.40.1090.10">
    <property type="entry name" value="Cytosolic phospholipase A2 catalytic domain"/>
    <property type="match status" value="2"/>
</dbReference>
<dbReference type="GO" id="GO:0016787">
    <property type="term" value="F:hydrolase activity"/>
    <property type="evidence" value="ECO:0007669"/>
    <property type="project" value="UniProtKB-UniRule"/>
</dbReference>
<dbReference type="EMBL" id="FUWO01000001">
    <property type="protein sequence ID" value="SJZ31083.1"/>
    <property type="molecule type" value="Genomic_DNA"/>
</dbReference>
<keyword evidence="3 4" id="KW-0443">Lipid metabolism</keyword>
<name>A0A1T4JLT5_9LACT</name>
<dbReference type="OrthoDB" id="9802424at2"/>
<proteinExistence type="predicted"/>
<dbReference type="CDD" id="cd07208">
    <property type="entry name" value="Pat_hypo_Ecoli_yjju_like"/>
    <property type="match status" value="1"/>
</dbReference>
<dbReference type="GO" id="GO:0016042">
    <property type="term" value="P:lipid catabolic process"/>
    <property type="evidence" value="ECO:0007669"/>
    <property type="project" value="UniProtKB-UniRule"/>
</dbReference>
<protein>
    <submittedName>
        <fullName evidence="6">Predicted phospholipase, patatin/cPLA2 family</fullName>
    </submittedName>
</protein>
<keyword evidence="1 4" id="KW-0378">Hydrolase</keyword>
<evidence type="ECO:0000313" key="6">
    <source>
        <dbReference type="EMBL" id="SJZ31083.1"/>
    </source>
</evidence>
<gene>
    <name evidence="6" type="ORF">SAMN02746011_00127</name>
</gene>
<evidence type="ECO:0000256" key="3">
    <source>
        <dbReference type="ARBA" id="ARBA00023098"/>
    </source>
</evidence>
<dbReference type="Pfam" id="PF01734">
    <property type="entry name" value="Patatin"/>
    <property type="match status" value="1"/>
</dbReference>
<evidence type="ECO:0000313" key="7">
    <source>
        <dbReference type="Proteomes" id="UP000189941"/>
    </source>
</evidence>
<comment type="caution">
    <text evidence="4">Lacks conserved residue(s) required for the propagation of feature annotation.</text>
</comment>
<evidence type="ECO:0000256" key="2">
    <source>
        <dbReference type="ARBA" id="ARBA00022963"/>
    </source>
</evidence>
<reference evidence="7" key="1">
    <citation type="submission" date="2017-02" db="EMBL/GenBank/DDBJ databases">
        <authorList>
            <person name="Varghese N."/>
            <person name="Submissions S."/>
        </authorList>
    </citation>
    <scope>NUCLEOTIDE SEQUENCE [LARGE SCALE GENOMIC DNA]</scope>
    <source>
        <strain evidence="7">DSM 15739</strain>
    </source>
</reference>
<dbReference type="PANTHER" id="PTHR14226:SF25">
    <property type="entry name" value="PHOSPHOESTERASE"/>
    <property type="match status" value="1"/>
</dbReference>
<feature type="active site" description="Proton acceptor" evidence="4">
    <location>
        <position position="158"/>
    </location>
</feature>
<feature type="short sequence motif" description="DGA/G" evidence="4">
    <location>
        <begin position="158"/>
        <end position="160"/>
    </location>
</feature>
<evidence type="ECO:0000256" key="4">
    <source>
        <dbReference type="PROSITE-ProRule" id="PRU01161"/>
    </source>
</evidence>
<accession>A0A1T4JLT5</accession>
<feature type="domain" description="PNPLA" evidence="5">
    <location>
        <begin position="5"/>
        <end position="171"/>
    </location>
</feature>
<keyword evidence="2 4" id="KW-0442">Lipid degradation</keyword>
<dbReference type="AlphaFoldDB" id="A0A1T4JLT5"/>
<dbReference type="STRING" id="1121925.SAMN02746011_00127"/>
<dbReference type="Pfam" id="PF19890">
    <property type="entry name" value="DUF6363"/>
    <property type="match status" value="1"/>
</dbReference>
<organism evidence="6 7">
    <name type="scientific">Globicatella sulfidifaciens DSM 15739</name>
    <dbReference type="NCBI Taxonomy" id="1121925"/>
    <lineage>
        <taxon>Bacteria</taxon>
        <taxon>Bacillati</taxon>
        <taxon>Bacillota</taxon>
        <taxon>Bacilli</taxon>
        <taxon>Lactobacillales</taxon>
        <taxon>Aerococcaceae</taxon>
        <taxon>Globicatella</taxon>
    </lineage>
</organism>
<dbReference type="InterPro" id="IPR037483">
    <property type="entry name" value="YjjU-like"/>
</dbReference>
<evidence type="ECO:0000259" key="5">
    <source>
        <dbReference type="PROSITE" id="PS51635"/>
    </source>
</evidence>
<dbReference type="InterPro" id="IPR016035">
    <property type="entry name" value="Acyl_Trfase/lysoPLipase"/>
</dbReference>
<feature type="active site" description="Nucleophile" evidence="4">
    <location>
        <position position="38"/>
    </location>
</feature>